<evidence type="ECO:0000256" key="3">
    <source>
        <dbReference type="ARBA" id="ARBA00023004"/>
    </source>
</evidence>
<name>A0ABT1MK61_9BACT</name>
<gene>
    <name evidence="6" type="ORF">NMU02_08270</name>
</gene>
<feature type="domain" description="Iron-binding zinc finger CDGSH type" evidence="5">
    <location>
        <begin position="56"/>
        <end position="91"/>
    </location>
</feature>
<dbReference type="Pfam" id="PF06902">
    <property type="entry name" value="Fer4_19"/>
    <property type="match status" value="1"/>
</dbReference>
<keyword evidence="2" id="KW-0479">Metal-binding</keyword>
<organism evidence="6 7">
    <name type="scientific">Coprobacter tertius</name>
    <dbReference type="NCBI Taxonomy" id="2944915"/>
    <lineage>
        <taxon>Bacteria</taxon>
        <taxon>Pseudomonadati</taxon>
        <taxon>Bacteroidota</taxon>
        <taxon>Bacteroidia</taxon>
        <taxon>Bacteroidales</taxon>
        <taxon>Barnesiellaceae</taxon>
        <taxon>Coprobacter</taxon>
    </lineage>
</organism>
<keyword evidence="4" id="KW-0411">Iron-sulfur</keyword>
<dbReference type="InterPro" id="IPR016548">
    <property type="entry name" value="UCP009180"/>
</dbReference>
<dbReference type="PIRSF" id="PIRSF009180">
    <property type="entry name" value="UCP009180"/>
    <property type="match status" value="1"/>
</dbReference>
<dbReference type="Gene3D" id="3.40.5.90">
    <property type="entry name" value="CDGSH iron-sulfur domain, mitoNEET-type"/>
    <property type="match status" value="2"/>
</dbReference>
<dbReference type="Proteomes" id="UP001205603">
    <property type="component" value="Unassembled WGS sequence"/>
</dbReference>
<dbReference type="SMART" id="SM00704">
    <property type="entry name" value="ZnF_CDGSH"/>
    <property type="match status" value="2"/>
</dbReference>
<comment type="caution">
    <text evidence="6">The sequence shown here is derived from an EMBL/GenBank/DDBJ whole genome shotgun (WGS) entry which is preliminary data.</text>
</comment>
<evidence type="ECO:0000313" key="7">
    <source>
        <dbReference type="Proteomes" id="UP001205603"/>
    </source>
</evidence>
<evidence type="ECO:0000313" key="6">
    <source>
        <dbReference type="EMBL" id="MCP9612083.1"/>
    </source>
</evidence>
<reference evidence="6 7" key="1">
    <citation type="submission" date="2022-07" db="EMBL/GenBank/DDBJ databases">
        <title>Fecal culturing of patients with breast cancer.</title>
        <authorList>
            <person name="Teng N.M.Y."/>
            <person name="Kiu R."/>
            <person name="Evans R."/>
            <person name="Baker D.J."/>
            <person name="Zenner C."/>
            <person name="Robinson S.D."/>
            <person name="Hall L.J."/>
        </authorList>
    </citation>
    <scope>NUCLEOTIDE SEQUENCE [LARGE SCALE GENOMIC DNA]</scope>
    <source>
        <strain evidence="6 7">LH1063</strain>
    </source>
</reference>
<sequence>MAKSKKIPVEVGSKAAPETFYIKITDQGPYLVYGNPPIDQEIIMPNEEGSSWVYRKGTHFKSEGEPISLCRCGESKHKPFCDGSHQHAHWNPKETNDKTPLLENAEEFEGPTMILADNQDYCAFARFCDAYGRIWNLVQEAQSEKEKELVRHEAGHCPAGRLVLWDKEKEEVFEPPFLPSIGIIEDPGIHVSGPIWVKGGIRIESADGTSYEIRNRVTLCRCGQSSNKPFCDGTHAQMKFQDHLPLEDAEKEW</sequence>
<dbReference type="PANTHER" id="PTHR46491:SF3">
    <property type="entry name" value="CDGSH IRON-SULFUR DOMAIN-CONTAINING PROTEIN 3, MITOCHONDRIAL"/>
    <property type="match status" value="1"/>
</dbReference>
<evidence type="ECO:0000256" key="1">
    <source>
        <dbReference type="ARBA" id="ARBA00022714"/>
    </source>
</evidence>
<evidence type="ECO:0000256" key="2">
    <source>
        <dbReference type="ARBA" id="ARBA00022723"/>
    </source>
</evidence>
<keyword evidence="7" id="KW-1185">Reference proteome</keyword>
<dbReference type="InterPro" id="IPR018967">
    <property type="entry name" value="FeS-contain_CDGSH-typ"/>
</dbReference>
<dbReference type="EMBL" id="JANDHW010000007">
    <property type="protein sequence ID" value="MCP9612083.1"/>
    <property type="molecule type" value="Genomic_DNA"/>
</dbReference>
<keyword evidence="1" id="KW-0001">2Fe-2S</keyword>
<protein>
    <submittedName>
        <fullName evidence="6">CDGSH iron-sulfur domain-containing protein</fullName>
    </submittedName>
</protein>
<evidence type="ECO:0000256" key="4">
    <source>
        <dbReference type="ARBA" id="ARBA00023014"/>
    </source>
</evidence>
<dbReference type="Pfam" id="PF09360">
    <property type="entry name" value="zf-CDGSH"/>
    <property type="match status" value="2"/>
</dbReference>
<dbReference type="PANTHER" id="PTHR46491">
    <property type="entry name" value="CDGSH IRON SULFUR DOMAIN PROTEIN HOMOLOG"/>
    <property type="match status" value="1"/>
</dbReference>
<dbReference type="InterPro" id="IPR010693">
    <property type="entry name" value="Divergent_4Fe-4S_mono-cluster"/>
</dbReference>
<keyword evidence="3" id="KW-0408">Iron</keyword>
<dbReference type="InterPro" id="IPR052950">
    <property type="entry name" value="CISD"/>
</dbReference>
<accession>A0ABT1MK61</accession>
<dbReference type="InterPro" id="IPR042216">
    <property type="entry name" value="MitoNEET_CISD"/>
</dbReference>
<feature type="domain" description="Iron-binding zinc finger CDGSH type" evidence="5">
    <location>
        <begin position="204"/>
        <end position="241"/>
    </location>
</feature>
<dbReference type="RefSeq" id="WP_255027330.1">
    <property type="nucleotide sequence ID" value="NZ_JANDHW010000007.1"/>
</dbReference>
<proteinExistence type="predicted"/>
<evidence type="ECO:0000259" key="5">
    <source>
        <dbReference type="SMART" id="SM00704"/>
    </source>
</evidence>